<evidence type="ECO:0000313" key="3">
    <source>
        <dbReference type="Proteomes" id="UP000266861"/>
    </source>
</evidence>
<sequence length="104" mass="11758">MEELSSTYRPDLSQRIIEILKSTLWSRHLETQQGELFNVTVKLPASNSTTTSLSSTVGTFGTTPRHRRRSNEAPQSFSQAVSPRRLPEKVTPHVVTPPNNWDQL</sequence>
<dbReference type="AlphaFoldDB" id="A0A397JA40"/>
<gene>
    <name evidence="2" type="ORF">Glove_114g125</name>
</gene>
<proteinExistence type="predicted"/>
<feature type="compositionally biased region" description="Polar residues" evidence="1">
    <location>
        <begin position="72"/>
        <end position="81"/>
    </location>
</feature>
<dbReference type="EMBL" id="PQFF01000106">
    <property type="protein sequence ID" value="RHZ82054.1"/>
    <property type="molecule type" value="Genomic_DNA"/>
</dbReference>
<name>A0A397JA40_9GLOM</name>
<keyword evidence="3" id="KW-1185">Reference proteome</keyword>
<feature type="compositionally biased region" description="Low complexity" evidence="1">
    <location>
        <begin position="47"/>
        <end position="63"/>
    </location>
</feature>
<accession>A0A397JA40</accession>
<comment type="caution">
    <text evidence="2">The sequence shown here is derived from an EMBL/GenBank/DDBJ whole genome shotgun (WGS) entry which is preliminary data.</text>
</comment>
<protein>
    <submittedName>
        <fullName evidence="2">Uncharacterized protein</fullName>
    </submittedName>
</protein>
<dbReference type="Proteomes" id="UP000266861">
    <property type="component" value="Unassembled WGS sequence"/>
</dbReference>
<evidence type="ECO:0000256" key="1">
    <source>
        <dbReference type="SAM" id="MobiDB-lite"/>
    </source>
</evidence>
<organism evidence="2 3">
    <name type="scientific">Diversispora epigaea</name>
    <dbReference type="NCBI Taxonomy" id="1348612"/>
    <lineage>
        <taxon>Eukaryota</taxon>
        <taxon>Fungi</taxon>
        <taxon>Fungi incertae sedis</taxon>
        <taxon>Mucoromycota</taxon>
        <taxon>Glomeromycotina</taxon>
        <taxon>Glomeromycetes</taxon>
        <taxon>Diversisporales</taxon>
        <taxon>Diversisporaceae</taxon>
        <taxon>Diversispora</taxon>
    </lineage>
</organism>
<evidence type="ECO:0000313" key="2">
    <source>
        <dbReference type="EMBL" id="RHZ82054.1"/>
    </source>
</evidence>
<feature type="region of interest" description="Disordered" evidence="1">
    <location>
        <begin position="47"/>
        <end position="104"/>
    </location>
</feature>
<reference evidence="2 3" key="1">
    <citation type="submission" date="2018-08" db="EMBL/GenBank/DDBJ databases">
        <title>Genome and evolution of the arbuscular mycorrhizal fungus Diversispora epigaea (formerly Glomus versiforme) and its bacterial endosymbionts.</title>
        <authorList>
            <person name="Sun X."/>
            <person name="Fei Z."/>
            <person name="Harrison M."/>
        </authorList>
    </citation>
    <scope>NUCLEOTIDE SEQUENCE [LARGE SCALE GENOMIC DNA]</scope>
    <source>
        <strain evidence="2 3">IT104</strain>
    </source>
</reference>